<feature type="signal peptide" evidence="1">
    <location>
        <begin position="1"/>
        <end position="28"/>
    </location>
</feature>
<dbReference type="AlphaFoldDB" id="A0A0F7BY89"/>
<evidence type="ECO:0000313" key="2">
    <source>
        <dbReference type="EMBL" id="AKF92483.1"/>
    </source>
</evidence>
<keyword evidence="1" id="KW-0732">Signal</keyword>
<organism evidence="2">
    <name type="scientific">Brevibacillus laterosporus</name>
    <name type="common">Bacillus laterosporus</name>
    <dbReference type="NCBI Taxonomy" id="1465"/>
    <lineage>
        <taxon>Bacteria</taxon>
        <taxon>Bacillati</taxon>
        <taxon>Bacillota</taxon>
        <taxon>Bacilli</taxon>
        <taxon>Bacillales</taxon>
        <taxon>Paenibacillaceae</taxon>
        <taxon>Brevibacillus</taxon>
    </lineage>
</organism>
<dbReference type="RefSeq" id="WP_031411049.1">
    <property type="nucleotide sequence ID" value="NZ_CP011074.1"/>
</dbReference>
<feature type="chain" id="PRO_5038553760" description="Lipoprotein" evidence="1">
    <location>
        <begin position="29"/>
        <end position="387"/>
    </location>
</feature>
<sequence>MNKKEVAACLSAFLLLLLLGCQSVEQQAQQAYSEPKQLESMNKTDIQNICTDEQDCIELGNRLVQKISVNIPELFSMEEYVKDKNAESEANEKGLSIDAKRQNAIETHVLMKYKINAQDELVEPYKQKLDTQKWRSNSSAIGLTREELEKWQKDTRLHHEMWNFYKALIPKEQRKQLTEFTVMTDGKQHILANLIQSEDSSNKWRLEMDALDFHKADPQLVKELIHETAHLISLGEDQMQSYIEHDKPKARASQSQPKNNVKCDSLHVNEGCTKKDSYLNKFYQQFWSMYEKEWEQTNVETDASAKRVFYDTYHQEFVSEYAITNVVEDWAETFTMFTLHDFSQNETTSESQQKFAKMKSLYAYSELVKVRTEILYQVYKLLPELKQ</sequence>
<dbReference type="PROSITE" id="PS51257">
    <property type="entry name" value="PROKAR_LIPOPROTEIN"/>
    <property type="match status" value="1"/>
</dbReference>
<evidence type="ECO:0000256" key="1">
    <source>
        <dbReference type="SAM" id="SignalP"/>
    </source>
</evidence>
<evidence type="ECO:0008006" key="3">
    <source>
        <dbReference type="Google" id="ProtNLM"/>
    </source>
</evidence>
<accession>A0A0F7BY89</accession>
<proteinExistence type="predicted"/>
<reference evidence="2" key="1">
    <citation type="submission" date="2015-03" db="EMBL/GenBank/DDBJ databases">
        <title>MIGS Cultured Bacterial/Archaeal sample from Brevibacillus laterosporus.</title>
        <authorList>
            <person name="Zeng D."/>
            <person name="Zhu L."/>
            <person name="Dong G."/>
            <person name="Ye W."/>
            <person name="Ren D."/>
            <person name="Wu L."/>
            <person name="Xu J."/>
            <person name="Li G."/>
            <person name="Guo L."/>
        </authorList>
    </citation>
    <scope>NUCLEOTIDE SEQUENCE</scope>
    <source>
        <strain evidence="2">B9</strain>
    </source>
</reference>
<name>A0A0F7BY89_BRELA</name>
<protein>
    <recommendedName>
        <fullName evidence="3">Lipoprotein</fullName>
    </recommendedName>
</protein>
<dbReference type="EMBL" id="CP011074">
    <property type="protein sequence ID" value="AKF92483.1"/>
    <property type="molecule type" value="Genomic_DNA"/>
</dbReference>
<gene>
    <name evidence="2" type="ORF">EX87_01410</name>
</gene>